<name>A0A2U2BC36_9BACT</name>
<keyword evidence="2" id="KW-1185">Reference proteome</keyword>
<dbReference type="OrthoDB" id="711499at2"/>
<dbReference type="Proteomes" id="UP000244956">
    <property type="component" value="Unassembled WGS sequence"/>
</dbReference>
<protein>
    <submittedName>
        <fullName evidence="1">Uncharacterized protein</fullName>
    </submittedName>
</protein>
<gene>
    <name evidence="1" type="ORF">DDZ16_03255</name>
</gene>
<proteinExistence type="predicted"/>
<dbReference type="EMBL" id="QEWP01000002">
    <property type="protein sequence ID" value="PWE00629.1"/>
    <property type="molecule type" value="Genomic_DNA"/>
</dbReference>
<reference evidence="1 2" key="1">
    <citation type="submission" date="2018-05" db="EMBL/GenBank/DDBJ databases">
        <title>Marinilabilia rubrum sp. nov., isolated from saltern sediment.</title>
        <authorList>
            <person name="Zhang R."/>
        </authorList>
    </citation>
    <scope>NUCLEOTIDE SEQUENCE [LARGE SCALE GENOMIC DNA]</scope>
    <source>
        <strain evidence="1 2">WTE16</strain>
    </source>
</reference>
<evidence type="ECO:0000313" key="2">
    <source>
        <dbReference type="Proteomes" id="UP000244956"/>
    </source>
</evidence>
<dbReference type="AlphaFoldDB" id="A0A2U2BC36"/>
<evidence type="ECO:0000313" key="1">
    <source>
        <dbReference type="EMBL" id="PWE00629.1"/>
    </source>
</evidence>
<organism evidence="1 2">
    <name type="scientific">Marinilabilia rubra</name>
    <dbReference type="NCBI Taxonomy" id="2162893"/>
    <lineage>
        <taxon>Bacteria</taxon>
        <taxon>Pseudomonadati</taxon>
        <taxon>Bacteroidota</taxon>
        <taxon>Bacteroidia</taxon>
        <taxon>Marinilabiliales</taxon>
        <taxon>Marinilabiliaceae</taxon>
        <taxon>Marinilabilia</taxon>
    </lineage>
</organism>
<accession>A0A2U2BC36</accession>
<sequence length="65" mass="7572">MKTKRICIYAKDIQRITGKSEKTGYRILDNIRKQLGKAPHQFITINEFAEFAGFHPDEVAQYIND</sequence>
<dbReference type="RefSeq" id="WP_109263001.1">
    <property type="nucleotide sequence ID" value="NZ_QEWP01000002.1"/>
</dbReference>
<comment type="caution">
    <text evidence="1">The sequence shown here is derived from an EMBL/GenBank/DDBJ whole genome shotgun (WGS) entry which is preliminary data.</text>
</comment>